<evidence type="ECO:0000313" key="4">
    <source>
        <dbReference type="Proteomes" id="UP000228996"/>
    </source>
</evidence>
<evidence type="ECO:0000259" key="2">
    <source>
        <dbReference type="Pfam" id="PF01931"/>
    </source>
</evidence>
<comment type="caution">
    <text evidence="3">The sequence shown here is derived from an EMBL/GenBank/DDBJ whole genome shotgun (WGS) entry which is preliminary data.</text>
</comment>
<sequence>MSEQPLTSQETQSGSLTRAIKAFEKSDKSDFGIGIEVSYEKNNEGNFEIFCWTSIVNDSLRVSVPSHTFVLPKFHQKILGKGLYLGDYVREYIINNSNPINLQIGKDIRERKPFITNAVRNCLLRFLEKK</sequence>
<dbReference type="Pfam" id="PF01931">
    <property type="entry name" value="NTPase_I-T"/>
    <property type="match status" value="1"/>
</dbReference>
<proteinExistence type="predicted"/>
<gene>
    <name evidence="3" type="ORF">COT44_04400</name>
</gene>
<dbReference type="AlphaFoldDB" id="A0A2M6XBZ1"/>
<dbReference type="EMBL" id="PEYO01000022">
    <property type="protein sequence ID" value="PIU03110.1"/>
    <property type="molecule type" value="Genomic_DNA"/>
</dbReference>
<accession>A0A2M6XBZ1</accession>
<dbReference type="Gene3D" id="3.90.950.10">
    <property type="match status" value="1"/>
</dbReference>
<keyword evidence="1" id="KW-0378">Hydrolase</keyword>
<organism evidence="3 4">
    <name type="scientific">Candidatus Shapirobacteria bacterium CG08_land_8_20_14_0_20_39_18</name>
    <dbReference type="NCBI Taxonomy" id="1974883"/>
    <lineage>
        <taxon>Bacteria</taxon>
        <taxon>Candidatus Shapironibacteriota</taxon>
    </lineage>
</organism>
<dbReference type="Proteomes" id="UP000228996">
    <property type="component" value="Unassembled WGS sequence"/>
</dbReference>
<evidence type="ECO:0000256" key="1">
    <source>
        <dbReference type="ARBA" id="ARBA00022801"/>
    </source>
</evidence>
<dbReference type="InterPro" id="IPR026533">
    <property type="entry name" value="NTPase/PRRC1"/>
</dbReference>
<dbReference type="GO" id="GO:0016787">
    <property type="term" value="F:hydrolase activity"/>
    <property type="evidence" value="ECO:0007669"/>
    <property type="project" value="UniProtKB-KW"/>
</dbReference>
<name>A0A2M6XBZ1_9BACT</name>
<feature type="domain" description="Non-canonical purine NTP phosphatase/PRRC1" evidence="2">
    <location>
        <begin position="2"/>
        <end position="95"/>
    </location>
</feature>
<reference evidence="4" key="1">
    <citation type="submission" date="2017-09" db="EMBL/GenBank/DDBJ databases">
        <title>Depth-based differentiation of microbial function through sediment-hosted aquifers and enrichment of novel symbionts in the deep terrestrial subsurface.</title>
        <authorList>
            <person name="Probst A.J."/>
            <person name="Ladd B."/>
            <person name="Jarett J.K."/>
            <person name="Geller-Mcgrath D.E."/>
            <person name="Sieber C.M.K."/>
            <person name="Emerson J.B."/>
            <person name="Anantharaman K."/>
            <person name="Thomas B.C."/>
            <person name="Malmstrom R."/>
            <person name="Stieglmeier M."/>
            <person name="Klingl A."/>
            <person name="Woyke T."/>
            <person name="Ryan C.M."/>
            <person name="Banfield J.F."/>
        </authorList>
    </citation>
    <scope>NUCLEOTIDE SEQUENCE [LARGE SCALE GENOMIC DNA]</scope>
</reference>
<dbReference type="SUPFAM" id="SSF52972">
    <property type="entry name" value="ITPase-like"/>
    <property type="match status" value="1"/>
</dbReference>
<dbReference type="InterPro" id="IPR029001">
    <property type="entry name" value="ITPase-like_fam"/>
</dbReference>
<evidence type="ECO:0000313" key="3">
    <source>
        <dbReference type="EMBL" id="PIU03110.1"/>
    </source>
</evidence>
<protein>
    <recommendedName>
        <fullName evidence="2">Non-canonical purine NTP phosphatase/PRRC1 domain-containing protein</fullName>
    </recommendedName>
</protein>